<accession>A0A8S4QL27</accession>
<dbReference type="OrthoDB" id="67310at2759"/>
<dbReference type="PRINTS" id="PR00109">
    <property type="entry name" value="TYRKINASE"/>
</dbReference>
<dbReference type="PROSITE" id="PS00109">
    <property type="entry name" value="PROTEIN_KINASE_TYR"/>
    <property type="match status" value="1"/>
</dbReference>
<dbReference type="FunFam" id="1.10.510.10:FF:001512">
    <property type="entry name" value="Receptor tyrosine-protein kinase erbB-2"/>
    <property type="match status" value="1"/>
</dbReference>
<evidence type="ECO:0000256" key="3">
    <source>
        <dbReference type="ARBA" id="ARBA00022741"/>
    </source>
</evidence>
<dbReference type="GO" id="GO:0005524">
    <property type="term" value="F:ATP binding"/>
    <property type="evidence" value="ECO:0007669"/>
    <property type="project" value="UniProtKB-KW"/>
</dbReference>
<dbReference type="Pfam" id="PF07714">
    <property type="entry name" value="PK_Tyr_Ser-Thr"/>
    <property type="match status" value="1"/>
</dbReference>
<evidence type="ECO:0000256" key="5">
    <source>
        <dbReference type="ARBA" id="ARBA00022840"/>
    </source>
</evidence>
<evidence type="ECO:0000256" key="6">
    <source>
        <dbReference type="ARBA" id="ARBA00023136"/>
    </source>
</evidence>
<dbReference type="SUPFAM" id="SSF56112">
    <property type="entry name" value="Protein kinase-like (PK-like)"/>
    <property type="match status" value="1"/>
</dbReference>
<dbReference type="GO" id="GO:0012505">
    <property type="term" value="C:endomembrane system"/>
    <property type="evidence" value="ECO:0007669"/>
    <property type="project" value="UniProtKB-SubCell"/>
</dbReference>
<keyword evidence="2" id="KW-0808">Transferase</keyword>
<dbReference type="InterPro" id="IPR001245">
    <property type="entry name" value="Ser-Thr/Tyr_kinase_cat_dom"/>
</dbReference>
<dbReference type="Gene3D" id="1.10.510.10">
    <property type="entry name" value="Transferase(Phosphotransferase) domain 1"/>
    <property type="match status" value="1"/>
</dbReference>
<keyword evidence="11" id="KW-1185">Reference proteome</keyword>
<dbReference type="AlphaFoldDB" id="A0A8S4QL27"/>
<dbReference type="GO" id="GO:0002009">
    <property type="term" value="P:morphogenesis of an epithelium"/>
    <property type="evidence" value="ECO:0007669"/>
    <property type="project" value="UniProtKB-ARBA"/>
</dbReference>
<reference evidence="10" key="1">
    <citation type="submission" date="2022-03" db="EMBL/GenBank/DDBJ databases">
        <authorList>
            <person name="Lindestad O."/>
        </authorList>
    </citation>
    <scope>NUCLEOTIDE SEQUENCE</scope>
</reference>
<dbReference type="Proteomes" id="UP000838756">
    <property type="component" value="Unassembled WGS sequence"/>
</dbReference>
<dbReference type="InterPro" id="IPR008266">
    <property type="entry name" value="Tyr_kinase_AS"/>
</dbReference>
<dbReference type="GO" id="GO:0004714">
    <property type="term" value="F:transmembrane receptor protein tyrosine kinase activity"/>
    <property type="evidence" value="ECO:0007669"/>
    <property type="project" value="UniProtKB-EC"/>
</dbReference>
<evidence type="ECO:0000256" key="2">
    <source>
        <dbReference type="ARBA" id="ARBA00022679"/>
    </source>
</evidence>
<gene>
    <name evidence="10" type="primary">jg14656</name>
    <name evidence="10" type="ORF">PAEG_LOCUS4109</name>
</gene>
<dbReference type="InterPro" id="IPR020635">
    <property type="entry name" value="Tyr_kinase_cat_dom"/>
</dbReference>
<dbReference type="PROSITE" id="PS50011">
    <property type="entry name" value="PROTEIN_KINASE_DOM"/>
    <property type="match status" value="1"/>
</dbReference>
<dbReference type="GO" id="GO:0050793">
    <property type="term" value="P:regulation of developmental process"/>
    <property type="evidence" value="ECO:0007669"/>
    <property type="project" value="UniProtKB-ARBA"/>
</dbReference>
<comment type="caution">
    <text evidence="10">The sequence shown here is derived from an EMBL/GenBank/DDBJ whole genome shotgun (WGS) entry which is preliminary data.</text>
</comment>
<sequence length="137" mass="15994">MVQELVPLGSLLNYLLRYPEKASPGYELRLWAWQVASGMRYLERRRFVHRDLAARNILLASRHQAKISDFGLSRALSTDSSYYKASHGGKWPIKWYAPESYNYGTFSHKSDVWSYGVTLWEMFSYGKQPYGEMRGIE</sequence>
<dbReference type="InterPro" id="IPR050198">
    <property type="entry name" value="Non-receptor_tyrosine_kinases"/>
</dbReference>
<dbReference type="GO" id="GO:0030182">
    <property type="term" value="P:neuron differentiation"/>
    <property type="evidence" value="ECO:0007669"/>
    <property type="project" value="UniProtKB-ARBA"/>
</dbReference>
<proteinExistence type="predicted"/>
<dbReference type="SMART" id="SM00219">
    <property type="entry name" value="TyrKc"/>
    <property type="match status" value="1"/>
</dbReference>
<organism evidence="10 11">
    <name type="scientific">Pararge aegeria aegeria</name>
    <dbReference type="NCBI Taxonomy" id="348720"/>
    <lineage>
        <taxon>Eukaryota</taxon>
        <taxon>Metazoa</taxon>
        <taxon>Ecdysozoa</taxon>
        <taxon>Arthropoda</taxon>
        <taxon>Hexapoda</taxon>
        <taxon>Insecta</taxon>
        <taxon>Pterygota</taxon>
        <taxon>Neoptera</taxon>
        <taxon>Endopterygota</taxon>
        <taxon>Lepidoptera</taxon>
        <taxon>Glossata</taxon>
        <taxon>Ditrysia</taxon>
        <taxon>Papilionoidea</taxon>
        <taxon>Nymphalidae</taxon>
        <taxon>Satyrinae</taxon>
        <taxon>Satyrini</taxon>
        <taxon>Parargina</taxon>
        <taxon>Pararge</taxon>
    </lineage>
</organism>
<evidence type="ECO:0000259" key="9">
    <source>
        <dbReference type="PROSITE" id="PS50011"/>
    </source>
</evidence>
<keyword evidence="6" id="KW-0472">Membrane</keyword>
<dbReference type="InterPro" id="IPR011009">
    <property type="entry name" value="Kinase-like_dom_sf"/>
</dbReference>
<evidence type="ECO:0000256" key="4">
    <source>
        <dbReference type="ARBA" id="ARBA00022777"/>
    </source>
</evidence>
<keyword evidence="7" id="KW-0829">Tyrosine-protein kinase</keyword>
<evidence type="ECO:0000313" key="11">
    <source>
        <dbReference type="Proteomes" id="UP000838756"/>
    </source>
</evidence>
<dbReference type="PANTHER" id="PTHR24418">
    <property type="entry name" value="TYROSINE-PROTEIN KINASE"/>
    <property type="match status" value="1"/>
</dbReference>
<name>A0A8S4QL27_9NEOP</name>
<protein>
    <submittedName>
        <fullName evidence="10">Jg14656 protein</fullName>
    </submittedName>
</protein>
<dbReference type="GO" id="GO:0051130">
    <property type="term" value="P:positive regulation of cellular component organization"/>
    <property type="evidence" value="ECO:0007669"/>
    <property type="project" value="UniProtKB-ARBA"/>
</dbReference>
<evidence type="ECO:0000313" key="10">
    <source>
        <dbReference type="EMBL" id="CAH2216031.1"/>
    </source>
</evidence>
<comment type="catalytic activity">
    <reaction evidence="8">
        <text>L-tyrosyl-[protein] + ATP = O-phospho-L-tyrosyl-[protein] + ADP + H(+)</text>
        <dbReference type="Rhea" id="RHEA:10596"/>
        <dbReference type="Rhea" id="RHEA-COMP:10136"/>
        <dbReference type="Rhea" id="RHEA-COMP:20101"/>
        <dbReference type="ChEBI" id="CHEBI:15378"/>
        <dbReference type="ChEBI" id="CHEBI:30616"/>
        <dbReference type="ChEBI" id="CHEBI:46858"/>
        <dbReference type="ChEBI" id="CHEBI:61978"/>
        <dbReference type="ChEBI" id="CHEBI:456216"/>
        <dbReference type="EC" id="2.7.10.1"/>
    </reaction>
</comment>
<evidence type="ECO:0000256" key="1">
    <source>
        <dbReference type="ARBA" id="ARBA00004308"/>
    </source>
</evidence>
<keyword evidence="3" id="KW-0547">Nucleotide-binding</keyword>
<feature type="domain" description="Protein kinase" evidence="9">
    <location>
        <begin position="1"/>
        <end position="137"/>
    </location>
</feature>
<evidence type="ECO:0000256" key="7">
    <source>
        <dbReference type="ARBA" id="ARBA00023137"/>
    </source>
</evidence>
<keyword evidence="5" id="KW-0067">ATP-binding</keyword>
<dbReference type="GO" id="GO:0048468">
    <property type="term" value="P:cell development"/>
    <property type="evidence" value="ECO:0007669"/>
    <property type="project" value="UniProtKB-ARBA"/>
</dbReference>
<evidence type="ECO:0000256" key="8">
    <source>
        <dbReference type="ARBA" id="ARBA00051243"/>
    </source>
</evidence>
<comment type="subcellular location">
    <subcellularLocation>
        <location evidence="1">Endomembrane system</location>
    </subcellularLocation>
</comment>
<keyword evidence="4" id="KW-0418">Kinase</keyword>
<dbReference type="EMBL" id="CAKXAJ010013750">
    <property type="protein sequence ID" value="CAH2216031.1"/>
    <property type="molecule type" value="Genomic_DNA"/>
</dbReference>
<feature type="non-terminal residue" evidence="10">
    <location>
        <position position="1"/>
    </location>
</feature>
<dbReference type="InterPro" id="IPR000719">
    <property type="entry name" value="Prot_kinase_dom"/>
</dbReference>